<dbReference type="EMBL" id="MT143971">
    <property type="protein sequence ID" value="QJA43891.1"/>
    <property type="molecule type" value="Genomic_DNA"/>
</dbReference>
<dbReference type="EMBL" id="MT144588">
    <property type="protein sequence ID" value="QJH93459.1"/>
    <property type="molecule type" value="Genomic_DNA"/>
</dbReference>
<evidence type="ECO:0000313" key="1">
    <source>
        <dbReference type="EMBL" id="QJA43891.1"/>
    </source>
</evidence>
<evidence type="ECO:0000313" key="2">
    <source>
        <dbReference type="EMBL" id="QJH93459.1"/>
    </source>
</evidence>
<proteinExistence type="predicted"/>
<name>A0A6H1Z8W6_9ZZZZ</name>
<organism evidence="1">
    <name type="scientific">viral metagenome</name>
    <dbReference type="NCBI Taxonomy" id="1070528"/>
    <lineage>
        <taxon>unclassified sequences</taxon>
        <taxon>metagenomes</taxon>
        <taxon>organismal metagenomes</taxon>
    </lineage>
</organism>
<accession>A0A6H1Z8W6</accession>
<sequence>MISVPLIWPMQAVIYRSDQDATWGVDPPGDLDEGFDPLLREPVIYRDPVTTERESARQELAAVRVPCQVETAKTEDLQQIVVGDDPVTDEVLVVSRPDLKWLGLVDLTTGNNLLKPGDRIECLEKYRMPGTVVRTYVKPLYIYRIVAPRSQGFGEDGYDLELIYTAHRRAS</sequence>
<gene>
    <name evidence="1" type="ORF">TM448A00064_0070</name>
    <name evidence="2" type="ORF">TM448B00061_0079</name>
</gene>
<reference evidence="1" key="1">
    <citation type="submission" date="2020-03" db="EMBL/GenBank/DDBJ databases">
        <title>The deep terrestrial virosphere.</title>
        <authorList>
            <person name="Holmfeldt K."/>
            <person name="Nilsson E."/>
            <person name="Simone D."/>
            <person name="Lopez-Fernandez M."/>
            <person name="Wu X."/>
            <person name="de Brujin I."/>
            <person name="Lundin D."/>
            <person name="Andersson A."/>
            <person name="Bertilsson S."/>
            <person name="Dopson M."/>
        </authorList>
    </citation>
    <scope>NUCLEOTIDE SEQUENCE</scope>
    <source>
        <strain evidence="1">TM448A00064</strain>
        <strain evidence="2">TM448B00061</strain>
    </source>
</reference>
<dbReference type="AlphaFoldDB" id="A0A6H1Z8W6"/>
<protein>
    <submittedName>
        <fullName evidence="1">Uncharacterized protein</fullName>
    </submittedName>
</protein>